<gene>
    <name evidence="6" type="ORF">COCNU_06G015980</name>
</gene>
<evidence type="ECO:0000256" key="4">
    <source>
        <dbReference type="ARBA" id="ARBA00023157"/>
    </source>
</evidence>
<evidence type="ECO:0000256" key="3">
    <source>
        <dbReference type="ARBA" id="ARBA00022729"/>
    </source>
</evidence>
<feature type="transmembrane region" description="Helical" evidence="5">
    <location>
        <begin position="51"/>
        <end position="74"/>
    </location>
</feature>
<sequence length="147" mass="16081">MIAIHHAFGVLSLSYFPSFRAIRVGRGVLELDERGTGRGKQAMGFALRNSFLVVALVLFLAVSAAVPPGAVVAATNAYNGSFSMQWHAVEGEEWALDSETNRRILQSTKKYIDYHAIKDKNTPAAPAKSGQPYNRNCKKIFQCKGGH</sequence>
<dbReference type="Pfam" id="PF05498">
    <property type="entry name" value="RALF"/>
    <property type="match status" value="1"/>
</dbReference>
<keyword evidence="2" id="KW-0372">Hormone</keyword>
<keyword evidence="7" id="KW-1185">Reference proteome</keyword>
<comment type="caution">
    <text evidence="6">The sequence shown here is derived from an EMBL/GenBank/DDBJ whole genome shotgun (WGS) entry which is preliminary data.</text>
</comment>
<keyword evidence="5" id="KW-0812">Transmembrane</keyword>
<comment type="similarity">
    <text evidence="1">Belongs to the plant rapid alkalinization factor (RALF) family.</text>
</comment>
<keyword evidence="5" id="KW-0472">Membrane</keyword>
<reference evidence="6" key="1">
    <citation type="journal article" date="2017" name="Gigascience">
        <title>The genome draft of coconut (Cocos nucifera).</title>
        <authorList>
            <person name="Xiao Y."/>
            <person name="Xu P."/>
            <person name="Fan H."/>
            <person name="Baudouin L."/>
            <person name="Xia W."/>
            <person name="Bocs S."/>
            <person name="Xu J."/>
            <person name="Li Q."/>
            <person name="Guo A."/>
            <person name="Zhou L."/>
            <person name="Li J."/>
            <person name="Wu Y."/>
            <person name="Ma Z."/>
            <person name="Armero A."/>
            <person name="Issali A.E."/>
            <person name="Liu N."/>
            <person name="Peng M."/>
            <person name="Yang Y."/>
        </authorList>
    </citation>
    <scope>NUCLEOTIDE SEQUENCE</scope>
    <source>
        <tissue evidence="6">Spear leaf of Hainan Tall coconut</tissue>
    </source>
</reference>
<dbReference type="Proteomes" id="UP000797356">
    <property type="component" value="Chromosome 6"/>
</dbReference>
<dbReference type="GO" id="GO:0005179">
    <property type="term" value="F:hormone activity"/>
    <property type="evidence" value="ECO:0007669"/>
    <property type="project" value="UniProtKB-KW"/>
</dbReference>
<proteinExistence type="inferred from homology"/>
<evidence type="ECO:0000313" key="6">
    <source>
        <dbReference type="EMBL" id="KAG1347769.1"/>
    </source>
</evidence>
<keyword evidence="4" id="KW-1015">Disulfide bond</keyword>
<evidence type="ECO:0000256" key="1">
    <source>
        <dbReference type="ARBA" id="ARBA00009178"/>
    </source>
</evidence>
<evidence type="ECO:0000313" key="7">
    <source>
        <dbReference type="Proteomes" id="UP000797356"/>
    </source>
</evidence>
<dbReference type="EMBL" id="CM017877">
    <property type="protein sequence ID" value="KAG1347769.1"/>
    <property type="molecule type" value="Genomic_DNA"/>
</dbReference>
<evidence type="ECO:0000256" key="2">
    <source>
        <dbReference type="ARBA" id="ARBA00022702"/>
    </source>
</evidence>
<protein>
    <submittedName>
        <fullName evidence="6">Uncharacterized protein</fullName>
    </submittedName>
</protein>
<evidence type="ECO:0000256" key="5">
    <source>
        <dbReference type="SAM" id="Phobius"/>
    </source>
</evidence>
<keyword evidence="5" id="KW-1133">Transmembrane helix</keyword>
<accession>A0A8K0N3R9</accession>
<keyword evidence="3" id="KW-0732">Signal</keyword>
<organism evidence="6 7">
    <name type="scientific">Cocos nucifera</name>
    <name type="common">Coconut palm</name>
    <dbReference type="NCBI Taxonomy" id="13894"/>
    <lineage>
        <taxon>Eukaryota</taxon>
        <taxon>Viridiplantae</taxon>
        <taxon>Streptophyta</taxon>
        <taxon>Embryophyta</taxon>
        <taxon>Tracheophyta</taxon>
        <taxon>Spermatophyta</taxon>
        <taxon>Magnoliopsida</taxon>
        <taxon>Liliopsida</taxon>
        <taxon>Arecaceae</taxon>
        <taxon>Arecoideae</taxon>
        <taxon>Cocoseae</taxon>
        <taxon>Attaleinae</taxon>
        <taxon>Cocos</taxon>
    </lineage>
</organism>
<name>A0A8K0N3R9_COCNU</name>
<dbReference type="AlphaFoldDB" id="A0A8K0N3R9"/>
<reference evidence="6" key="2">
    <citation type="submission" date="2019-07" db="EMBL/GenBank/DDBJ databases">
        <authorList>
            <person name="Yang Y."/>
            <person name="Bocs S."/>
            <person name="Baudouin L."/>
        </authorList>
    </citation>
    <scope>NUCLEOTIDE SEQUENCE</scope>
    <source>
        <tissue evidence="6">Spear leaf of Hainan Tall coconut</tissue>
    </source>
</reference>
<dbReference type="InterPro" id="IPR008801">
    <property type="entry name" value="RALF"/>
</dbReference>